<accession>A0A914WTJ9</accession>
<dbReference type="InterPro" id="IPR001180">
    <property type="entry name" value="CNH_dom"/>
</dbReference>
<dbReference type="Pfam" id="PF00780">
    <property type="entry name" value="CNH"/>
    <property type="match status" value="1"/>
</dbReference>
<dbReference type="InterPro" id="IPR035974">
    <property type="entry name" value="Rap/Ran-GAP_sf"/>
</dbReference>
<reference evidence="5" key="1">
    <citation type="submission" date="2022-11" db="UniProtKB">
        <authorList>
            <consortium name="WormBaseParasite"/>
        </authorList>
    </citation>
    <scope>IDENTIFICATION</scope>
</reference>
<sequence length="606" mass="67560">MRRFTYSSPSDMKQRHKLRGSVRRDQYGTVELVVSIDQGGKIKNIGRFRVEPGPDVDYGHDTSANHPQSPVIVENPQMETRWYWKYYLGNEHQNFAGIDPHTKSPFFMSILIEDEADGNKMCRAILWTSSGPRRLCIANPHPSKVLTAKGILQRFPGMSDFNRGLKEIVNAKAQRDLVLLEDQEGCVNCKFGVIYALDNQISDAEMLSNEHGNEDFDRFLKLLGQRIELHGWGSYRGGLDTTTNSTGRESVYTAFANHEIMFHVSTLLPYSKENRQQIERKRHVGNDIVNLVFEAGGDPAHPNFSPTMMKSHFTHVFASTFLYQQGLTLNDEPVAVSVFEKGTPHGTVKAVLATKHHLIIADFGNHTHRVVYSLNDIPKGTLTSISGAVDGDVDEIVFAYDNITVLIELHDDGTSTMQETFWTSNVNSVVCRFPFVVGFGHDIIEVRLAINGNLLSSMYKPGAKLLAAKDDIIFAAEKMTLPVPAASAEKSERPVLRPSITRRQHGDSAHKRWDLYRISAKNLQTNGVEQRERQDWGAGGLTPQLLRNPQTMAARLRREAGRDGSTASDSGFSSRGYPSGAEGSIDASMPNSPMYFSSDPFAEPDS</sequence>
<dbReference type="SUPFAM" id="SSF111347">
    <property type="entry name" value="Rap/Ran-GAP"/>
    <property type="match status" value="1"/>
</dbReference>
<dbReference type="Gene3D" id="3.40.50.11210">
    <property type="entry name" value="Rap/Ran-GAP"/>
    <property type="match status" value="1"/>
</dbReference>
<feature type="region of interest" description="Disordered" evidence="2">
    <location>
        <begin position="1"/>
        <end position="20"/>
    </location>
</feature>
<organism evidence="4 5">
    <name type="scientific">Plectus sambesii</name>
    <dbReference type="NCBI Taxonomy" id="2011161"/>
    <lineage>
        <taxon>Eukaryota</taxon>
        <taxon>Metazoa</taxon>
        <taxon>Ecdysozoa</taxon>
        <taxon>Nematoda</taxon>
        <taxon>Chromadorea</taxon>
        <taxon>Plectida</taxon>
        <taxon>Plectina</taxon>
        <taxon>Plectoidea</taxon>
        <taxon>Plectidae</taxon>
        <taxon>Plectus</taxon>
    </lineage>
</organism>
<dbReference type="InterPro" id="IPR000331">
    <property type="entry name" value="Rap/Ran_GAP_dom"/>
</dbReference>
<evidence type="ECO:0000256" key="2">
    <source>
        <dbReference type="SAM" id="MobiDB-lite"/>
    </source>
</evidence>
<dbReference type="Proteomes" id="UP000887566">
    <property type="component" value="Unplaced"/>
</dbReference>
<dbReference type="PROSITE" id="PS50085">
    <property type="entry name" value="RAPGAP"/>
    <property type="match status" value="1"/>
</dbReference>
<evidence type="ECO:0000313" key="5">
    <source>
        <dbReference type="WBParaSite" id="PSAMB.scaffold5210size12310.g26104.t1"/>
    </source>
</evidence>
<protein>
    <submittedName>
        <fullName evidence="5">Rap-GAP domain-containing protein</fullName>
    </submittedName>
</protein>
<dbReference type="PANTHER" id="PTHR15711">
    <property type="entry name" value="RAP GTPASE-ACTIVATING PROTEIN"/>
    <property type="match status" value="1"/>
</dbReference>
<evidence type="ECO:0000256" key="1">
    <source>
        <dbReference type="ARBA" id="ARBA00022468"/>
    </source>
</evidence>
<evidence type="ECO:0000259" key="3">
    <source>
        <dbReference type="PROSITE" id="PS50085"/>
    </source>
</evidence>
<proteinExistence type="predicted"/>
<dbReference type="GO" id="GO:0051056">
    <property type="term" value="P:regulation of small GTPase mediated signal transduction"/>
    <property type="evidence" value="ECO:0007669"/>
    <property type="project" value="InterPro"/>
</dbReference>
<feature type="region of interest" description="Disordered" evidence="2">
    <location>
        <begin position="485"/>
        <end position="508"/>
    </location>
</feature>
<dbReference type="GO" id="GO:0005096">
    <property type="term" value="F:GTPase activator activity"/>
    <property type="evidence" value="ECO:0007669"/>
    <property type="project" value="UniProtKB-KW"/>
</dbReference>
<dbReference type="PANTHER" id="PTHR15711:SF62">
    <property type="entry name" value="GTPASE-ACTIVATING RAP_RAN-GAP DOMAIN-LIKE PROTEIN 3"/>
    <property type="match status" value="1"/>
</dbReference>
<evidence type="ECO:0000313" key="4">
    <source>
        <dbReference type="Proteomes" id="UP000887566"/>
    </source>
</evidence>
<keyword evidence="4" id="KW-1185">Reference proteome</keyword>
<feature type="domain" description="Rap-GAP" evidence="3">
    <location>
        <begin position="177"/>
        <end position="392"/>
    </location>
</feature>
<dbReference type="InterPro" id="IPR050989">
    <property type="entry name" value="Rap1_Ran_GAP"/>
</dbReference>
<name>A0A914WTJ9_9BILA</name>
<keyword evidence="1" id="KW-0343">GTPase activation</keyword>
<dbReference type="AlphaFoldDB" id="A0A914WTJ9"/>
<dbReference type="WBParaSite" id="PSAMB.scaffold5210size12310.g26104.t1">
    <property type="protein sequence ID" value="PSAMB.scaffold5210size12310.g26104.t1"/>
    <property type="gene ID" value="PSAMB.scaffold5210size12310.g26104"/>
</dbReference>
<dbReference type="Pfam" id="PF02145">
    <property type="entry name" value="Rap_GAP"/>
    <property type="match status" value="1"/>
</dbReference>
<feature type="region of interest" description="Disordered" evidence="2">
    <location>
        <begin position="526"/>
        <end position="606"/>
    </location>
</feature>
<feature type="compositionally biased region" description="Polar residues" evidence="2">
    <location>
        <begin position="1"/>
        <end position="11"/>
    </location>
</feature>